<dbReference type="PANTHER" id="PTHR44936:SF10">
    <property type="entry name" value="SENSOR PROTEIN RSTB"/>
    <property type="match status" value="1"/>
</dbReference>
<keyword evidence="14" id="KW-1185">Reference proteome</keyword>
<dbReference type="SMART" id="SM00387">
    <property type="entry name" value="HATPase_c"/>
    <property type="match status" value="1"/>
</dbReference>
<comment type="subcellular location">
    <subcellularLocation>
        <location evidence="2">Cell membrane</location>
        <topology evidence="2">Multi-pass membrane protein</topology>
    </subcellularLocation>
</comment>
<dbReference type="Gene3D" id="3.30.450.300">
    <property type="entry name" value="Sensor histidine kinase RisS, periplasmic domain"/>
    <property type="match status" value="1"/>
</dbReference>
<keyword evidence="9" id="KW-0067">ATP-binding</keyword>
<dbReference type="Pfam" id="PF02518">
    <property type="entry name" value="HATPase_c"/>
    <property type="match status" value="1"/>
</dbReference>
<feature type="domain" description="HAMP" evidence="12">
    <location>
        <begin position="174"/>
        <end position="226"/>
    </location>
</feature>
<dbReference type="GO" id="GO:0000155">
    <property type="term" value="F:phosphorelay sensor kinase activity"/>
    <property type="evidence" value="ECO:0007669"/>
    <property type="project" value="InterPro"/>
</dbReference>
<keyword evidence="10" id="KW-0812">Transmembrane</keyword>
<dbReference type="InterPro" id="IPR003594">
    <property type="entry name" value="HATPase_dom"/>
</dbReference>
<keyword evidence="6" id="KW-0808">Transferase</keyword>
<evidence type="ECO:0000256" key="9">
    <source>
        <dbReference type="ARBA" id="ARBA00022840"/>
    </source>
</evidence>
<protein>
    <recommendedName>
        <fullName evidence="3">histidine kinase</fullName>
        <ecNumber evidence="3">2.7.13.3</ecNumber>
    </recommendedName>
</protein>
<keyword evidence="5" id="KW-0597">Phosphoprotein</keyword>
<dbReference type="InterPro" id="IPR005467">
    <property type="entry name" value="His_kinase_dom"/>
</dbReference>
<dbReference type="AlphaFoldDB" id="A0A2K8UB28"/>
<evidence type="ECO:0000259" key="12">
    <source>
        <dbReference type="PROSITE" id="PS50885"/>
    </source>
</evidence>
<dbReference type="InterPro" id="IPR004358">
    <property type="entry name" value="Sig_transdc_His_kin-like_C"/>
</dbReference>
<sequence>MSWNLTLRQQNALRLALVFVLFEVLTTLAVVFLLMQPLARRATSDLAGLMVLAAQTWAELPPETRPAFERELTASHGLTLAAAPPPGAVWTAWHGIYVRELEAQLTQRTGAPLDLASVAAGAEPWLWAGVPTAGRTLWLGFARSRVGPQPLAAALLTLSAALLLAGLAAWWLGHSTVAPLKRFDAAAAVLGRGATPELLPETGPRELACLARRFNQLARQVHDLLEARTTLLAGLSHDLRTPLARMRLALAMLQRRPDPTWIERLETDVEEMNRLVGDVLELARGLDGEAAVPVDLTAMLEALAGRAWEAGAEVTVQCPDLCLSAPPAALRRVLGNLLANAQRYAGAAPIELRAQLSDGACLIGIIDQGPGIPEDQLEAVFRPFHRVDASRSPVTGGTGLGLAIVRQLAQANGWQVWLENRRGGGLAAWVRVPTPIGEPMAQ</sequence>
<comment type="catalytic activity">
    <reaction evidence="1">
        <text>ATP + protein L-histidine = ADP + protein N-phospho-L-histidine.</text>
        <dbReference type="EC" id="2.7.13.3"/>
    </reaction>
</comment>
<dbReference type="InterPro" id="IPR003661">
    <property type="entry name" value="HisK_dim/P_dom"/>
</dbReference>
<keyword evidence="4" id="KW-1003">Cell membrane</keyword>
<feature type="transmembrane region" description="Helical" evidence="10">
    <location>
        <begin position="151"/>
        <end position="172"/>
    </location>
</feature>
<dbReference type="SUPFAM" id="SSF55874">
    <property type="entry name" value="ATPase domain of HSP90 chaperone/DNA topoisomerase II/histidine kinase"/>
    <property type="match status" value="1"/>
</dbReference>
<organism evidence="13 14">
    <name type="scientific">Candidatus Thiodictyon syntrophicum</name>
    <dbReference type="NCBI Taxonomy" id="1166950"/>
    <lineage>
        <taxon>Bacteria</taxon>
        <taxon>Pseudomonadati</taxon>
        <taxon>Pseudomonadota</taxon>
        <taxon>Gammaproteobacteria</taxon>
        <taxon>Chromatiales</taxon>
        <taxon>Chromatiaceae</taxon>
        <taxon>Thiodictyon</taxon>
    </lineage>
</organism>
<keyword evidence="8 13" id="KW-0418">Kinase</keyword>
<reference evidence="13 14" key="1">
    <citation type="submission" date="2017-03" db="EMBL/GenBank/DDBJ databases">
        <title>Complete genome sequence of Candidatus 'Thiodictyon syntrophicum' sp. nov. strain Cad16T, a photolithoautotroph purple sulfur bacterium isolated from an alpine meromictic lake.</title>
        <authorList>
            <person name="Luedin S.M."/>
            <person name="Pothier J.F."/>
            <person name="Danza F."/>
            <person name="Storelli N."/>
            <person name="Wittwer M."/>
            <person name="Tonolla M."/>
        </authorList>
    </citation>
    <scope>NUCLEOTIDE SEQUENCE [LARGE SCALE GENOMIC DNA]</scope>
    <source>
        <strain evidence="13 14">Cad16T</strain>
    </source>
</reference>
<name>A0A2K8UB28_9GAMM</name>
<dbReference type="Gene3D" id="6.10.340.10">
    <property type="match status" value="1"/>
</dbReference>
<keyword evidence="10" id="KW-1133">Transmembrane helix</keyword>
<evidence type="ECO:0000256" key="7">
    <source>
        <dbReference type="ARBA" id="ARBA00022741"/>
    </source>
</evidence>
<dbReference type="Pfam" id="PF00672">
    <property type="entry name" value="HAMP"/>
    <property type="match status" value="1"/>
</dbReference>
<dbReference type="EC" id="2.7.13.3" evidence="3"/>
<dbReference type="PRINTS" id="PR00344">
    <property type="entry name" value="BCTRLSENSOR"/>
</dbReference>
<feature type="transmembrane region" description="Helical" evidence="10">
    <location>
        <begin position="12"/>
        <end position="34"/>
    </location>
</feature>
<dbReference type="Proteomes" id="UP000232638">
    <property type="component" value="Chromosome"/>
</dbReference>
<dbReference type="PROSITE" id="PS50885">
    <property type="entry name" value="HAMP"/>
    <property type="match status" value="1"/>
</dbReference>
<keyword evidence="10" id="KW-0472">Membrane</keyword>
<dbReference type="GO" id="GO:0005524">
    <property type="term" value="F:ATP binding"/>
    <property type="evidence" value="ECO:0007669"/>
    <property type="project" value="UniProtKB-KW"/>
</dbReference>
<dbReference type="Gene3D" id="1.10.287.130">
    <property type="match status" value="1"/>
</dbReference>
<dbReference type="KEGG" id="tsy:THSYN_18815"/>
<evidence type="ECO:0000256" key="6">
    <source>
        <dbReference type="ARBA" id="ARBA00022679"/>
    </source>
</evidence>
<dbReference type="InterPro" id="IPR036097">
    <property type="entry name" value="HisK_dim/P_sf"/>
</dbReference>
<evidence type="ECO:0000256" key="5">
    <source>
        <dbReference type="ARBA" id="ARBA00022553"/>
    </source>
</evidence>
<gene>
    <name evidence="13" type="ORF">THSYN_18815</name>
</gene>
<keyword evidence="7" id="KW-0547">Nucleotide-binding</keyword>
<dbReference type="Pfam" id="PF00512">
    <property type="entry name" value="HisKA"/>
    <property type="match status" value="1"/>
</dbReference>
<dbReference type="OrthoDB" id="9804645at2"/>
<dbReference type="PROSITE" id="PS50109">
    <property type="entry name" value="HIS_KIN"/>
    <property type="match status" value="1"/>
</dbReference>
<evidence type="ECO:0000313" key="13">
    <source>
        <dbReference type="EMBL" id="AUB82788.1"/>
    </source>
</evidence>
<evidence type="ECO:0000256" key="3">
    <source>
        <dbReference type="ARBA" id="ARBA00012438"/>
    </source>
</evidence>
<evidence type="ECO:0000256" key="4">
    <source>
        <dbReference type="ARBA" id="ARBA00022475"/>
    </source>
</evidence>
<evidence type="ECO:0000256" key="1">
    <source>
        <dbReference type="ARBA" id="ARBA00000085"/>
    </source>
</evidence>
<dbReference type="InterPro" id="IPR003660">
    <property type="entry name" value="HAMP_dom"/>
</dbReference>
<dbReference type="RefSeq" id="WP_100920495.1">
    <property type="nucleotide sequence ID" value="NZ_CP020370.1"/>
</dbReference>
<evidence type="ECO:0000256" key="8">
    <source>
        <dbReference type="ARBA" id="ARBA00022777"/>
    </source>
</evidence>
<evidence type="ECO:0000256" key="2">
    <source>
        <dbReference type="ARBA" id="ARBA00004651"/>
    </source>
</evidence>
<proteinExistence type="predicted"/>
<evidence type="ECO:0000313" key="14">
    <source>
        <dbReference type="Proteomes" id="UP000232638"/>
    </source>
</evidence>
<dbReference type="SMART" id="SM00304">
    <property type="entry name" value="HAMP"/>
    <property type="match status" value="1"/>
</dbReference>
<feature type="domain" description="Histidine kinase" evidence="11">
    <location>
        <begin position="234"/>
        <end position="436"/>
    </location>
</feature>
<evidence type="ECO:0000259" key="11">
    <source>
        <dbReference type="PROSITE" id="PS50109"/>
    </source>
</evidence>
<dbReference type="InterPro" id="IPR036890">
    <property type="entry name" value="HATPase_C_sf"/>
</dbReference>
<dbReference type="SUPFAM" id="SSF47384">
    <property type="entry name" value="Homodimeric domain of signal transducing histidine kinase"/>
    <property type="match status" value="1"/>
</dbReference>
<dbReference type="SMART" id="SM00388">
    <property type="entry name" value="HisKA"/>
    <property type="match status" value="1"/>
</dbReference>
<dbReference type="GO" id="GO:0005886">
    <property type="term" value="C:plasma membrane"/>
    <property type="evidence" value="ECO:0007669"/>
    <property type="project" value="UniProtKB-SubCell"/>
</dbReference>
<dbReference type="PANTHER" id="PTHR44936">
    <property type="entry name" value="SENSOR PROTEIN CREC"/>
    <property type="match status" value="1"/>
</dbReference>
<dbReference type="EMBL" id="CP020370">
    <property type="protein sequence ID" value="AUB82788.1"/>
    <property type="molecule type" value="Genomic_DNA"/>
</dbReference>
<evidence type="ECO:0000256" key="10">
    <source>
        <dbReference type="SAM" id="Phobius"/>
    </source>
</evidence>
<accession>A0A2K8UB28</accession>
<dbReference type="InterPro" id="IPR050980">
    <property type="entry name" value="2C_sensor_his_kinase"/>
</dbReference>
<dbReference type="CDD" id="cd00082">
    <property type="entry name" value="HisKA"/>
    <property type="match status" value="1"/>
</dbReference>
<dbReference type="Gene3D" id="3.30.565.10">
    <property type="entry name" value="Histidine kinase-like ATPase, C-terminal domain"/>
    <property type="match status" value="1"/>
</dbReference>
<dbReference type="InterPro" id="IPR038421">
    <property type="entry name" value="RisS_PPD_sf"/>
</dbReference>